<dbReference type="EMBL" id="JAMZMK010011023">
    <property type="protein sequence ID" value="KAI7729285.1"/>
    <property type="molecule type" value="Genomic_DNA"/>
</dbReference>
<evidence type="ECO:0000313" key="2">
    <source>
        <dbReference type="Proteomes" id="UP001206925"/>
    </source>
</evidence>
<dbReference type="AlphaFoldDB" id="A0AAD5BTP1"/>
<dbReference type="PANTHER" id="PTHR32278:SF128">
    <property type="entry name" value="PHLOEM PROTEIN"/>
    <property type="match status" value="1"/>
</dbReference>
<organism evidence="1 2">
    <name type="scientific">Ambrosia artemisiifolia</name>
    <name type="common">Common ragweed</name>
    <dbReference type="NCBI Taxonomy" id="4212"/>
    <lineage>
        <taxon>Eukaryota</taxon>
        <taxon>Viridiplantae</taxon>
        <taxon>Streptophyta</taxon>
        <taxon>Embryophyta</taxon>
        <taxon>Tracheophyta</taxon>
        <taxon>Spermatophyta</taxon>
        <taxon>Magnoliopsida</taxon>
        <taxon>eudicotyledons</taxon>
        <taxon>Gunneridae</taxon>
        <taxon>Pentapetalae</taxon>
        <taxon>asterids</taxon>
        <taxon>campanulids</taxon>
        <taxon>Asterales</taxon>
        <taxon>Asteraceae</taxon>
        <taxon>Asteroideae</taxon>
        <taxon>Heliantheae alliance</taxon>
        <taxon>Heliantheae</taxon>
        <taxon>Ambrosia</taxon>
    </lineage>
</organism>
<reference evidence="1" key="1">
    <citation type="submission" date="2022-06" db="EMBL/GenBank/DDBJ databases">
        <title>Uncovering the hologenomic basis of an extraordinary plant invasion.</title>
        <authorList>
            <person name="Bieker V.C."/>
            <person name="Martin M.D."/>
            <person name="Gilbert T."/>
            <person name="Hodgins K."/>
            <person name="Battlay P."/>
            <person name="Petersen B."/>
            <person name="Wilson J."/>
        </authorList>
    </citation>
    <scope>NUCLEOTIDE SEQUENCE</scope>
    <source>
        <strain evidence="1">AA19_3_7</strain>
        <tissue evidence="1">Leaf</tissue>
    </source>
</reference>
<evidence type="ECO:0000313" key="1">
    <source>
        <dbReference type="EMBL" id="KAI7729285.1"/>
    </source>
</evidence>
<dbReference type="Proteomes" id="UP001206925">
    <property type="component" value="Unassembled WGS sequence"/>
</dbReference>
<accession>A0AAD5BTP1</accession>
<feature type="non-terminal residue" evidence="1">
    <location>
        <position position="1"/>
    </location>
</feature>
<sequence length="190" mass="21336">PANIVQSFSLYKQNGKKCFMLGAKALSIAWSGSVFWRWKSSPESRFSEVAELVAVCWLDIKGKLKTSMLSSNTTYAAYLVYNIGPLSQGLDFQAKALVRHVDGTEDADDDVAMSVVYLNPPNENTHTERIGGVPQRRKDGWMEIELGEFCNDKVDGEVDVRFTETCELRWKSGLIVEGIDVRPINEKEHT</sequence>
<keyword evidence="2" id="KW-1185">Reference proteome</keyword>
<dbReference type="InterPro" id="IPR025886">
    <property type="entry name" value="PP2-like"/>
</dbReference>
<dbReference type="Pfam" id="PF14299">
    <property type="entry name" value="PP2"/>
    <property type="match status" value="1"/>
</dbReference>
<comment type="caution">
    <text evidence="1">The sequence shown here is derived from an EMBL/GenBank/DDBJ whole genome shotgun (WGS) entry which is preliminary data.</text>
</comment>
<protein>
    <submittedName>
        <fullName evidence="1">Uncharacterized protein</fullName>
    </submittedName>
</protein>
<name>A0AAD5BTP1_AMBAR</name>
<gene>
    <name evidence="1" type="ORF">M8C21_001316</name>
</gene>
<proteinExistence type="predicted"/>
<dbReference type="PANTHER" id="PTHR32278">
    <property type="entry name" value="F-BOX DOMAIN-CONTAINING PROTEIN"/>
    <property type="match status" value="1"/>
</dbReference>